<organism evidence="1 2">
    <name type="scientific">Gaopeijia maritima</name>
    <dbReference type="NCBI Taxonomy" id="3119007"/>
    <lineage>
        <taxon>Bacteria</taxon>
        <taxon>Pseudomonadati</taxon>
        <taxon>Gemmatimonadota</taxon>
        <taxon>Longimicrobiia</taxon>
        <taxon>Gaopeijiales</taxon>
        <taxon>Gaopeijiaceae</taxon>
        <taxon>Gaopeijia</taxon>
    </lineage>
</organism>
<keyword evidence="2" id="KW-1185">Reference proteome</keyword>
<dbReference type="Proteomes" id="UP001484239">
    <property type="component" value="Unassembled WGS sequence"/>
</dbReference>
<name>A0ABU9E7D5_9BACT</name>
<accession>A0ABU9E7D5</accession>
<comment type="caution">
    <text evidence="1">The sequence shown here is derived from an EMBL/GenBank/DDBJ whole genome shotgun (WGS) entry which is preliminary data.</text>
</comment>
<gene>
    <name evidence="1" type="ORF">WI372_06530</name>
</gene>
<sequence length="176" mass="18835">MTPTLDTLEPLIDAVRDGVSAAGWTLSGLQKTTSYEFEGRWEGDSTRSAYLFFHREGVEEASVDVYLDETSRGLQGNLALVLDLPGLAELPAIPELLTDLGERAGRHLPDGYRTPVTVRLRLRDAPLPADRAELEARLKLVLPRAAIDAGASAVAAVCSATVAAFDGLLADPALPR</sequence>
<dbReference type="EMBL" id="JBBHLI010000003">
    <property type="protein sequence ID" value="MEK9500627.1"/>
    <property type="molecule type" value="Genomic_DNA"/>
</dbReference>
<evidence type="ECO:0000313" key="2">
    <source>
        <dbReference type="Proteomes" id="UP001484239"/>
    </source>
</evidence>
<protein>
    <submittedName>
        <fullName evidence="1">Uncharacterized protein</fullName>
    </submittedName>
</protein>
<evidence type="ECO:0000313" key="1">
    <source>
        <dbReference type="EMBL" id="MEK9500627.1"/>
    </source>
</evidence>
<dbReference type="RefSeq" id="WP_405280069.1">
    <property type="nucleotide sequence ID" value="NZ_CP144380.1"/>
</dbReference>
<reference evidence="1 2" key="1">
    <citation type="submission" date="2024-02" db="EMBL/GenBank/DDBJ databases">
        <title>A novel Gemmatimonadota bacterium.</title>
        <authorList>
            <person name="Du Z.-J."/>
            <person name="Ye Y.-Q."/>
        </authorList>
    </citation>
    <scope>NUCLEOTIDE SEQUENCE [LARGE SCALE GENOMIC DNA]</scope>
    <source>
        <strain evidence="1 2">DH-20</strain>
    </source>
</reference>
<proteinExistence type="predicted"/>